<sequence length="221" mass="25994">MSVSFRVPSLLSLTSARVVHLIDRYDYINKLELPGELISLLQSQFMTHLFTCDENMDNVRNRSRIICKHRLLPRRNILGICNLNRLCCHLLVSCIVNLPYSVFADSVIHETKAIASLTTRFIIHLRYFQVKYTVPVNDSLVFFQRFCFECWYHDGIRDKFTSIESQSIKSCLYISLQMIYTQYITDLSMWCHNCRVCPLFSFVNTTCTTHCIPLCRKRLHF</sequence>
<proteinExistence type="predicted"/>
<dbReference type="GeneID" id="17165486"/>
<dbReference type="EMBL" id="KF275669">
    <property type="protein sequence ID" value="AGW50715.1"/>
    <property type="molecule type" value="Genomic_DNA"/>
</dbReference>
<protein>
    <submittedName>
        <fullName evidence="1">Nonstructural protein 3</fullName>
    </submittedName>
</protein>
<evidence type="ECO:0000313" key="2">
    <source>
        <dbReference type="Proteomes" id="UP000113582"/>
    </source>
</evidence>
<name>V5KEA7_9VIRU</name>
<gene>
    <name evidence="1" type="primary">NS3</name>
</gene>
<accession>V5KEA7</accession>
<dbReference type="Proteomes" id="UP000113582">
    <property type="component" value="Segment"/>
</dbReference>
<organism evidence="1 2">
    <name type="scientific">Acheta domestica mini ambidensovirus</name>
    <dbReference type="NCBI Taxonomy" id="1404345"/>
    <lineage>
        <taxon>Viruses</taxon>
        <taxon>Monodnaviria</taxon>
        <taxon>Shotokuvirae</taxon>
        <taxon>Cossaviricota</taxon>
        <taxon>Quintoviricetes</taxon>
        <taxon>Piccovirales</taxon>
        <taxon>Parvoviridae</taxon>
        <taxon>Densovirinae</taxon>
        <taxon>Miniambidensovirus</taxon>
        <taxon>Orthopteran miniambidensovirus 1</taxon>
    </lineage>
</organism>
<evidence type="ECO:0000313" key="1">
    <source>
        <dbReference type="EMBL" id="AGW50715.1"/>
    </source>
</evidence>
<keyword evidence="2" id="KW-1185">Reference proteome</keyword>
<reference evidence="1 2" key="1">
    <citation type="journal article" date="2013" name="Genome Announc.">
        <title>A Novel Ambisense Densovirus, Acheta domesticus Mini Ambidensovirus, from Crickets.</title>
        <authorList>
            <person name="Pham H.T."/>
            <person name="Yu Q."/>
            <person name="Bergoin M."/>
            <person name="Tijssen P."/>
        </authorList>
    </citation>
    <scope>NUCLEOTIDE SEQUENCE [LARGE SCALE GENOMIC DNA]</scope>
    <source>
        <strain evidence="1">Kalamazoo</strain>
    </source>
</reference>
<dbReference type="KEGG" id="vg:17165486"/>
<dbReference type="RefSeq" id="YP_008658567.1">
    <property type="nucleotide sequence ID" value="NC_022564.1"/>
</dbReference>